<dbReference type="Proteomes" id="UP000197781">
    <property type="component" value="Chromosome"/>
</dbReference>
<dbReference type="Pfam" id="PF12833">
    <property type="entry name" value="HTH_18"/>
    <property type="match status" value="1"/>
</dbReference>
<keyword evidence="1" id="KW-0805">Transcription regulation</keyword>
<dbReference type="RefSeq" id="WP_088909140.1">
    <property type="nucleotide sequence ID" value="NZ_CP018145.1"/>
</dbReference>
<organism evidence="5 6">
    <name type="scientific">Brevibacillus formosus</name>
    <dbReference type="NCBI Taxonomy" id="54913"/>
    <lineage>
        <taxon>Bacteria</taxon>
        <taxon>Bacillati</taxon>
        <taxon>Bacillota</taxon>
        <taxon>Bacilli</taxon>
        <taxon>Bacillales</taxon>
        <taxon>Paenibacillaceae</taxon>
        <taxon>Brevibacillus</taxon>
    </lineage>
</organism>
<dbReference type="InterPro" id="IPR009057">
    <property type="entry name" value="Homeodomain-like_sf"/>
</dbReference>
<dbReference type="Pfam" id="PF02311">
    <property type="entry name" value="AraC_binding"/>
    <property type="match status" value="1"/>
</dbReference>
<dbReference type="AlphaFoldDB" id="A0A220MKD5"/>
<accession>A0A220MKD5</accession>
<dbReference type="InterPro" id="IPR037923">
    <property type="entry name" value="HTH-like"/>
</dbReference>
<dbReference type="EMBL" id="CP018145">
    <property type="protein sequence ID" value="ASJ55471.1"/>
    <property type="molecule type" value="Genomic_DNA"/>
</dbReference>
<dbReference type="Gene3D" id="1.10.10.60">
    <property type="entry name" value="Homeodomain-like"/>
    <property type="match status" value="2"/>
</dbReference>
<keyword evidence="2" id="KW-0238">DNA-binding</keyword>
<dbReference type="PANTHER" id="PTHR43280">
    <property type="entry name" value="ARAC-FAMILY TRANSCRIPTIONAL REGULATOR"/>
    <property type="match status" value="1"/>
</dbReference>
<proteinExistence type="predicted"/>
<protein>
    <recommendedName>
        <fullName evidence="4">HTH araC/xylS-type domain-containing protein</fullName>
    </recommendedName>
</protein>
<dbReference type="InterPro" id="IPR003313">
    <property type="entry name" value="AraC-bd"/>
</dbReference>
<dbReference type="GO" id="GO:0043565">
    <property type="term" value="F:sequence-specific DNA binding"/>
    <property type="evidence" value="ECO:0007669"/>
    <property type="project" value="InterPro"/>
</dbReference>
<evidence type="ECO:0000259" key="4">
    <source>
        <dbReference type="PROSITE" id="PS01124"/>
    </source>
</evidence>
<dbReference type="PROSITE" id="PS00041">
    <property type="entry name" value="HTH_ARAC_FAMILY_1"/>
    <property type="match status" value="1"/>
</dbReference>
<dbReference type="InterPro" id="IPR018060">
    <property type="entry name" value="HTH_AraC"/>
</dbReference>
<sequence length="283" mass="32893">MIANEAYRQLKQMIYSLGTVSLETCRHNEPLILSPADSHRIGFVKNIKGTMEENGKRQLVEAGDVFFIKPKTSVSMRTEQDKELEVFVVSFSYWIEQNEKGKERVFVPGGENFPLEGIFRVRSHSQVLHLMEELHKSYASNEEREQFRQRLLFERILYILVKDFSSIESNENTIASIEETILYVDQHYMLNLTLEMLAGKANVSPSYYSRMFKTLKGVSFSDYMTSLRINRAKVLLRLSGSRLREVAQSVGYNDEFYFSKMFKKVVGLSPSEYVKTHMRQDNS</sequence>
<keyword evidence="3" id="KW-0804">Transcription</keyword>
<dbReference type="InterPro" id="IPR018062">
    <property type="entry name" value="HTH_AraC-typ_CS"/>
</dbReference>
<dbReference type="GO" id="GO:0003700">
    <property type="term" value="F:DNA-binding transcription factor activity"/>
    <property type="evidence" value="ECO:0007669"/>
    <property type="project" value="InterPro"/>
</dbReference>
<dbReference type="InterPro" id="IPR014710">
    <property type="entry name" value="RmlC-like_jellyroll"/>
</dbReference>
<dbReference type="PRINTS" id="PR00032">
    <property type="entry name" value="HTHARAC"/>
</dbReference>
<gene>
    <name evidence="5" type="ORF">BP422_19115</name>
</gene>
<dbReference type="PANTHER" id="PTHR43280:SF28">
    <property type="entry name" value="HTH-TYPE TRANSCRIPTIONAL ACTIVATOR RHAS"/>
    <property type="match status" value="1"/>
</dbReference>
<dbReference type="KEGG" id="bfm:BP422_19115"/>
<dbReference type="SUPFAM" id="SSF51215">
    <property type="entry name" value="Regulatory protein AraC"/>
    <property type="match status" value="1"/>
</dbReference>
<evidence type="ECO:0000313" key="5">
    <source>
        <dbReference type="EMBL" id="ASJ55471.1"/>
    </source>
</evidence>
<dbReference type="Gene3D" id="2.60.120.10">
    <property type="entry name" value="Jelly Rolls"/>
    <property type="match status" value="1"/>
</dbReference>
<dbReference type="SUPFAM" id="SSF46689">
    <property type="entry name" value="Homeodomain-like"/>
    <property type="match status" value="2"/>
</dbReference>
<dbReference type="InterPro" id="IPR020449">
    <property type="entry name" value="Tscrpt_reg_AraC-type_HTH"/>
</dbReference>
<evidence type="ECO:0000256" key="3">
    <source>
        <dbReference type="ARBA" id="ARBA00023163"/>
    </source>
</evidence>
<dbReference type="SMART" id="SM00342">
    <property type="entry name" value="HTH_ARAC"/>
    <property type="match status" value="1"/>
</dbReference>
<feature type="domain" description="HTH araC/xylS-type" evidence="4">
    <location>
        <begin position="178"/>
        <end position="276"/>
    </location>
</feature>
<dbReference type="PROSITE" id="PS01124">
    <property type="entry name" value="HTH_ARAC_FAMILY_2"/>
    <property type="match status" value="1"/>
</dbReference>
<evidence type="ECO:0000256" key="1">
    <source>
        <dbReference type="ARBA" id="ARBA00023015"/>
    </source>
</evidence>
<reference evidence="5 6" key="1">
    <citation type="submission" date="2016-11" db="EMBL/GenBank/DDBJ databases">
        <authorList>
            <person name="Jaros S."/>
            <person name="Januszkiewicz K."/>
            <person name="Wedrychowicz H."/>
        </authorList>
    </citation>
    <scope>NUCLEOTIDE SEQUENCE [LARGE SCALE GENOMIC DNA]</scope>
    <source>
        <strain evidence="5 6">NF2</strain>
    </source>
</reference>
<name>A0A220MKD5_9BACL</name>
<evidence type="ECO:0000256" key="2">
    <source>
        <dbReference type="ARBA" id="ARBA00023125"/>
    </source>
</evidence>
<evidence type="ECO:0000313" key="6">
    <source>
        <dbReference type="Proteomes" id="UP000197781"/>
    </source>
</evidence>